<sequence length="102" mass="11605">MPKKDMSAFNAQRTLINKAASTPADWETFKQMLLNLRLAVAVEPRPDAAVRHLARTWYTDDKYPLPVCKATLLKLMALKKANRNLEEMIALYIDLEGETTNV</sequence>
<reference evidence="1 2" key="1">
    <citation type="submission" date="2021-06" db="EMBL/GenBank/DDBJ databases">
        <title>Complete genome sequence of Erwinia phage pEa_SNUABM_03.</title>
        <authorList>
            <person name="Kim S.G."/>
            <person name="Park S.C."/>
        </authorList>
    </citation>
    <scope>NUCLEOTIDE SEQUENCE [LARGE SCALE GENOMIC DNA]</scope>
</reference>
<evidence type="ECO:0000313" key="1">
    <source>
        <dbReference type="EMBL" id="QZE56493.1"/>
    </source>
</evidence>
<dbReference type="EMBL" id="MZ443770">
    <property type="protein sequence ID" value="QZE56493.1"/>
    <property type="molecule type" value="Genomic_DNA"/>
</dbReference>
<organism evidence="1 2">
    <name type="scientific">Erwinia phage pEa_SNUABM_3</name>
    <dbReference type="NCBI Taxonomy" id="2869552"/>
    <lineage>
        <taxon>Viruses</taxon>
        <taxon>Duplodnaviria</taxon>
        <taxon>Heunggongvirae</taxon>
        <taxon>Uroviricota</taxon>
        <taxon>Caudoviricetes</taxon>
        <taxon>Alexandravirus</taxon>
        <taxon>Alexandravirus SNUABM3</taxon>
    </lineage>
</organism>
<name>A0AAE7XJ36_9CAUD</name>
<dbReference type="Proteomes" id="UP000827787">
    <property type="component" value="Segment"/>
</dbReference>
<evidence type="ECO:0000313" key="2">
    <source>
        <dbReference type="Proteomes" id="UP000827787"/>
    </source>
</evidence>
<proteinExistence type="predicted"/>
<keyword evidence="2" id="KW-1185">Reference proteome</keyword>
<protein>
    <submittedName>
        <fullName evidence="1">Uncharacterized protein</fullName>
    </submittedName>
</protein>
<accession>A0AAE7XJ36</accession>
<gene>
    <name evidence="1" type="ORF">pEaSNUABM3_00296</name>
</gene>